<evidence type="ECO:0000256" key="5">
    <source>
        <dbReference type="ARBA" id="ARBA00022737"/>
    </source>
</evidence>
<gene>
    <name evidence="16" type="ORF">HERILL_LOCUS11444</name>
</gene>
<dbReference type="InterPro" id="IPR013087">
    <property type="entry name" value="Znf_C2H2_type"/>
</dbReference>
<feature type="domain" description="ZAD" evidence="15">
    <location>
        <begin position="67"/>
        <end position="139"/>
    </location>
</feature>
<evidence type="ECO:0000256" key="7">
    <source>
        <dbReference type="ARBA" id="ARBA00022833"/>
    </source>
</evidence>
<dbReference type="Pfam" id="PF00096">
    <property type="entry name" value="zf-C2H2"/>
    <property type="match status" value="10"/>
</dbReference>
<evidence type="ECO:0000259" key="14">
    <source>
        <dbReference type="PROSITE" id="PS50157"/>
    </source>
</evidence>
<keyword evidence="11" id="KW-0539">Nucleus</keyword>
<dbReference type="GO" id="GO:0000785">
    <property type="term" value="C:chromatin"/>
    <property type="evidence" value="ECO:0007669"/>
    <property type="project" value="UniProtKB-ARBA"/>
</dbReference>
<keyword evidence="7 13" id="KW-0862">Zinc</keyword>
<feature type="domain" description="C2H2-type" evidence="14">
    <location>
        <begin position="548"/>
        <end position="574"/>
    </location>
</feature>
<keyword evidence="10" id="KW-0804">Transcription</keyword>
<dbReference type="SUPFAM" id="SSF57667">
    <property type="entry name" value="beta-beta-alpha zinc fingers"/>
    <property type="match status" value="7"/>
</dbReference>
<dbReference type="Gene3D" id="3.40.1800.20">
    <property type="match status" value="1"/>
</dbReference>
<comment type="similarity">
    <text evidence="3">Belongs to the krueppel C2H2-type zinc-finger protein family.</text>
</comment>
<feature type="domain" description="C2H2-type" evidence="14">
    <location>
        <begin position="464"/>
        <end position="491"/>
    </location>
</feature>
<evidence type="ECO:0000256" key="11">
    <source>
        <dbReference type="ARBA" id="ARBA00023242"/>
    </source>
</evidence>
<evidence type="ECO:0000259" key="15">
    <source>
        <dbReference type="PROSITE" id="PS51915"/>
    </source>
</evidence>
<dbReference type="OMA" id="RICTECY"/>
<comment type="function">
    <text evidence="1">May be involved in transcriptional regulation.</text>
</comment>
<dbReference type="FunFam" id="3.30.160.60:FF:002343">
    <property type="entry name" value="Zinc finger protein 33A"/>
    <property type="match status" value="1"/>
</dbReference>
<evidence type="ECO:0000313" key="16">
    <source>
        <dbReference type="EMBL" id="CAD7088852.1"/>
    </source>
</evidence>
<feature type="domain" description="C2H2-type" evidence="14">
    <location>
        <begin position="408"/>
        <end position="435"/>
    </location>
</feature>
<feature type="binding site" evidence="13">
    <location>
        <position position="69"/>
    </location>
    <ligand>
        <name>Zn(2+)</name>
        <dbReference type="ChEBI" id="CHEBI:29105"/>
    </ligand>
</feature>
<dbReference type="Pfam" id="PF13912">
    <property type="entry name" value="zf-C2H2_6"/>
    <property type="match status" value="1"/>
</dbReference>
<dbReference type="FunFam" id="3.30.160.60:FF:001450">
    <property type="entry name" value="zinc finger protein 774"/>
    <property type="match status" value="1"/>
</dbReference>
<feature type="domain" description="C2H2-type" evidence="14">
    <location>
        <begin position="520"/>
        <end position="547"/>
    </location>
</feature>
<dbReference type="EMBL" id="LR899012">
    <property type="protein sequence ID" value="CAD7088852.1"/>
    <property type="molecule type" value="Genomic_DNA"/>
</dbReference>
<dbReference type="Proteomes" id="UP000594454">
    <property type="component" value="Chromosome 4"/>
</dbReference>
<feature type="domain" description="C2H2-type" evidence="14">
    <location>
        <begin position="256"/>
        <end position="283"/>
    </location>
</feature>
<dbReference type="FunFam" id="3.30.160.60:FF:000016">
    <property type="entry name" value="zinc finger protein 37 homolog"/>
    <property type="match status" value="1"/>
</dbReference>
<dbReference type="PANTHER" id="PTHR24393:SF15">
    <property type="entry name" value="IP01243P-RELATED"/>
    <property type="match status" value="1"/>
</dbReference>
<evidence type="ECO:0000313" key="17">
    <source>
        <dbReference type="Proteomes" id="UP000594454"/>
    </source>
</evidence>
<dbReference type="InParanoid" id="A0A7R8UXC5"/>
<evidence type="ECO:0000256" key="2">
    <source>
        <dbReference type="ARBA" id="ARBA00004123"/>
    </source>
</evidence>
<comment type="subcellular location">
    <subcellularLocation>
        <location evidence="2">Nucleus</location>
    </subcellularLocation>
</comment>
<dbReference type="FunFam" id="3.30.160.60:FF:000097">
    <property type="entry name" value="Zinc finger protein"/>
    <property type="match status" value="1"/>
</dbReference>
<accession>A0A7R8UXC5</accession>
<dbReference type="InterPro" id="IPR036236">
    <property type="entry name" value="Znf_C2H2_sf"/>
</dbReference>
<keyword evidence="6 12" id="KW-0863">Zinc-finger</keyword>
<dbReference type="GO" id="GO:0001228">
    <property type="term" value="F:DNA-binding transcription activator activity, RNA polymerase II-specific"/>
    <property type="evidence" value="ECO:0007669"/>
    <property type="project" value="TreeGrafter"/>
</dbReference>
<feature type="domain" description="C2H2-type" evidence="14">
    <location>
        <begin position="285"/>
        <end position="312"/>
    </location>
</feature>
<feature type="binding site" evidence="13">
    <location>
        <position position="112"/>
    </location>
    <ligand>
        <name>Zn(2+)</name>
        <dbReference type="ChEBI" id="CHEBI:29105"/>
    </ligand>
</feature>
<dbReference type="FunFam" id="3.30.160.60:FF:000690">
    <property type="entry name" value="Zinc finger protein 354C"/>
    <property type="match status" value="1"/>
</dbReference>
<feature type="domain" description="C2H2-type" evidence="14">
    <location>
        <begin position="603"/>
        <end position="630"/>
    </location>
</feature>
<reference evidence="16 17" key="1">
    <citation type="submission" date="2020-11" db="EMBL/GenBank/DDBJ databases">
        <authorList>
            <person name="Wallbank WR R."/>
            <person name="Pardo Diaz C."/>
            <person name="Kozak K."/>
            <person name="Martin S."/>
            <person name="Jiggins C."/>
            <person name="Moest M."/>
            <person name="Warren A I."/>
            <person name="Generalovic N T."/>
            <person name="Byers J.R.P. K."/>
            <person name="Montejo-Kovacevich G."/>
            <person name="Yen C E."/>
        </authorList>
    </citation>
    <scope>NUCLEOTIDE SEQUENCE [LARGE SCALE GENOMIC DNA]</scope>
</reference>
<evidence type="ECO:0000256" key="12">
    <source>
        <dbReference type="PROSITE-ProRule" id="PRU00042"/>
    </source>
</evidence>
<keyword evidence="4 13" id="KW-0479">Metal-binding</keyword>
<feature type="domain" description="C2H2-type" evidence="14">
    <location>
        <begin position="349"/>
        <end position="376"/>
    </location>
</feature>
<feature type="binding site" evidence="13">
    <location>
        <position position="72"/>
    </location>
    <ligand>
        <name>Zn(2+)</name>
        <dbReference type="ChEBI" id="CHEBI:29105"/>
    </ligand>
</feature>
<name>A0A7R8UXC5_HERIL</name>
<dbReference type="GO" id="GO:0005634">
    <property type="term" value="C:nucleus"/>
    <property type="evidence" value="ECO:0007669"/>
    <property type="project" value="UniProtKB-SubCell"/>
</dbReference>
<dbReference type="InterPro" id="IPR012934">
    <property type="entry name" value="Znf_AD"/>
</dbReference>
<dbReference type="FunFam" id="3.30.160.60:FF:000733">
    <property type="entry name" value="Zinc finger protein 236 variant"/>
    <property type="match status" value="1"/>
</dbReference>
<proteinExistence type="inferred from homology"/>
<dbReference type="GO" id="GO:0040029">
    <property type="term" value="P:epigenetic regulation of gene expression"/>
    <property type="evidence" value="ECO:0007669"/>
    <property type="project" value="UniProtKB-ARBA"/>
</dbReference>
<keyword evidence="17" id="KW-1185">Reference proteome</keyword>
<dbReference type="Gene3D" id="3.30.160.60">
    <property type="entry name" value="Classic Zinc Finger"/>
    <property type="match status" value="11"/>
</dbReference>
<feature type="domain" description="C2H2-type" evidence="14">
    <location>
        <begin position="575"/>
        <end position="602"/>
    </location>
</feature>
<organism evidence="16 17">
    <name type="scientific">Hermetia illucens</name>
    <name type="common">Black soldier fly</name>
    <dbReference type="NCBI Taxonomy" id="343691"/>
    <lineage>
        <taxon>Eukaryota</taxon>
        <taxon>Metazoa</taxon>
        <taxon>Ecdysozoa</taxon>
        <taxon>Arthropoda</taxon>
        <taxon>Hexapoda</taxon>
        <taxon>Insecta</taxon>
        <taxon>Pterygota</taxon>
        <taxon>Neoptera</taxon>
        <taxon>Endopterygota</taxon>
        <taxon>Diptera</taxon>
        <taxon>Brachycera</taxon>
        <taxon>Stratiomyomorpha</taxon>
        <taxon>Stratiomyidae</taxon>
        <taxon>Hermetiinae</taxon>
        <taxon>Hermetia</taxon>
    </lineage>
</organism>
<dbReference type="GO" id="GO:0008270">
    <property type="term" value="F:zinc ion binding"/>
    <property type="evidence" value="ECO:0007669"/>
    <property type="project" value="UniProtKB-UniRule"/>
</dbReference>
<dbReference type="GO" id="GO:0000978">
    <property type="term" value="F:RNA polymerase II cis-regulatory region sequence-specific DNA binding"/>
    <property type="evidence" value="ECO:0007669"/>
    <property type="project" value="TreeGrafter"/>
</dbReference>
<feature type="binding site" evidence="13">
    <location>
        <position position="115"/>
    </location>
    <ligand>
        <name>Zn(2+)</name>
        <dbReference type="ChEBI" id="CHEBI:29105"/>
    </ligand>
</feature>
<evidence type="ECO:0000256" key="10">
    <source>
        <dbReference type="ARBA" id="ARBA00023163"/>
    </source>
</evidence>
<feature type="domain" description="C2H2-type" evidence="14">
    <location>
        <begin position="492"/>
        <end position="519"/>
    </location>
</feature>
<dbReference type="PROSITE" id="PS51915">
    <property type="entry name" value="ZAD"/>
    <property type="match status" value="1"/>
</dbReference>
<keyword evidence="8" id="KW-0805">Transcription regulation</keyword>
<dbReference type="PROSITE" id="PS50157">
    <property type="entry name" value="ZINC_FINGER_C2H2_2"/>
    <property type="match status" value="13"/>
</dbReference>
<evidence type="ECO:0000256" key="13">
    <source>
        <dbReference type="PROSITE-ProRule" id="PRU01263"/>
    </source>
</evidence>
<dbReference type="OrthoDB" id="40579at2759"/>
<keyword evidence="5" id="KW-0677">Repeat</keyword>
<feature type="domain" description="C2H2-type" evidence="14">
    <location>
        <begin position="377"/>
        <end position="404"/>
    </location>
</feature>
<evidence type="ECO:0000256" key="6">
    <source>
        <dbReference type="ARBA" id="ARBA00022771"/>
    </source>
</evidence>
<keyword evidence="9" id="KW-0238">DNA-binding</keyword>
<dbReference type="Pfam" id="PF07776">
    <property type="entry name" value="zf-AD"/>
    <property type="match status" value="1"/>
</dbReference>
<dbReference type="SUPFAM" id="SSF57716">
    <property type="entry name" value="Glucocorticoid receptor-like (DNA-binding domain)"/>
    <property type="match status" value="1"/>
</dbReference>
<protein>
    <submittedName>
        <fullName evidence="16">Uncharacterized protein</fullName>
    </submittedName>
</protein>
<dbReference type="PROSITE" id="PS00028">
    <property type="entry name" value="ZINC_FINGER_C2H2_1"/>
    <property type="match status" value="12"/>
</dbReference>
<dbReference type="SMART" id="SM00355">
    <property type="entry name" value="ZnF_C2H2"/>
    <property type="match status" value="13"/>
</dbReference>
<dbReference type="FunFam" id="3.30.160.60:FF:001228">
    <property type="entry name" value="Zinc finger protein 236"/>
    <property type="match status" value="1"/>
</dbReference>
<dbReference type="GO" id="GO:0003682">
    <property type="term" value="F:chromatin binding"/>
    <property type="evidence" value="ECO:0007669"/>
    <property type="project" value="UniProtKB-ARBA"/>
</dbReference>
<evidence type="ECO:0000256" key="3">
    <source>
        <dbReference type="ARBA" id="ARBA00006991"/>
    </source>
</evidence>
<dbReference type="AlphaFoldDB" id="A0A7R8UXC5"/>
<evidence type="ECO:0000256" key="4">
    <source>
        <dbReference type="ARBA" id="ARBA00022723"/>
    </source>
</evidence>
<dbReference type="FunFam" id="3.30.160.60:FF:001498">
    <property type="entry name" value="Zinc finger protein 404"/>
    <property type="match status" value="1"/>
</dbReference>
<evidence type="ECO:0000256" key="9">
    <source>
        <dbReference type="ARBA" id="ARBA00023125"/>
    </source>
</evidence>
<dbReference type="SMART" id="SM00868">
    <property type="entry name" value="zf-AD"/>
    <property type="match status" value="1"/>
</dbReference>
<feature type="domain" description="C2H2-type" evidence="14">
    <location>
        <begin position="436"/>
        <end position="463"/>
    </location>
</feature>
<dbReference type="PANTHER" id="PTHR24393">
    <property type="entry name" value="ZINC FINGER PROTEIN"/>
    <property type="match status" value="1"/>
</dbReference>
<feature type="domain" description="C2H2-type" evidence="14">
    <location>
        <begin position="321"/>
        <end position="348"/>
    </location>
</feature>
<evidence type="ECO:0000256" key="1">
    <source>
        <dbReference type="ARBA" id="ARBA00003767"/>
    </source>
</evidence>
<evidence type="ECO:0000256" key="8">
    <source>
        <dbReference type="ARBA" id="ARBA00023015"/>
    </source>
</evidence>
<sequence>MTSVIQNAKIEGVQISLVANGGLTDTFEETVERVGCNGGAELDQDTKDETFIDGGLQGELSFIRFNSICRFCLVEGDEFLEIFDTSNGVLEMIAEVSPVQISLEDVLPKRICTECYAKLKKCISFKQQIESADATLKEAIKQHAAKYSEHIAGNLDVASQTKEHNNQSILDYGSQQGLQNVSNLDELIEEDYETGYMMVYETDPILYSDCEKGAEQVDVPIVTFAVEANLGQEVNPVVSEQNAEQNPKEQRSATPAQCSTCDKQFASRALLNKHMKVHPNRKLDHECPVCHKAFPHAANLECHMISHRSENVDNAESEGKIKCNECEAAFSVERDLYIHGSIHVTGDKLQCRECLKEFSNLPKLRRHVKTHYQDKPIKCEQCGRGFPEMASLTRHYRIHTNEPRVRKYACDQCGKSYYDSHSLSIHVRTHTGEKPWVCTKCDKRFIDSRLLNSHMRTHMNVRKHSCTICEKKFTHRSTLISHVRTHTGEKPFVCTVCNKSFIQSSNLMLHLRVHSGEKPYKCSKCSKAFGSSSTLAMHMRTHTGEKPYCCKLCGKRFARHNLTIHMRIHTGEKPYECSDCPRKFTTSGQLAQHKRFHTGDKPFTCEICNKRWSTSSYLKKHMQTHSMNAGTSYPSRVESPDSTVLEKDNHFNHHSHRIRIEEIQSDAEFNENAMLVNDLLASVVNVNAEVLQNGNVEIPELSTNDSDQDLNELRNVMNPAEFKMEEPKSAEMVSEGVYVTEA</sequence>